<evidence type="ECO:0000313" key="2">
    <source>
        <dbReference type="EMBL" id="XBS89781.1"/>
    </source>
</evidence>
<keyword evidence="1" id="KW-0732">Signal</keyword>
<feature type="chain" id="PRO_5044020388" description="DUF11 domain-containing protein" evidence="1">
    <location>
        <begin position="29"/>
        <end position="377"/>
    </location>
</feature>
<protein>
    <recommendedName>
        <fullName evidence="3">DUF11 domain-containing protein</fullName>
    </recommendedName>
</protein>
<dbReference type="RefSeq" id="WP_007806695.1">
    <property type="nucleotide sequence ID" value="NZ_CP157948.1"/>
</dbReference>
<reference evidence="2" key="1">
    <citation type="submission" date="2024-06" db="EMBL/GenBank/DDBJ databases">
        <authorList>
            <person name="Sun Y."/>
        </authorList>
    </citation>
    <scope>NUCLEOTIDE SEQUENCE</scope>
    <source>
        <strain evidence="2">IGA1.0</strain>
    </source>
</reference>
<dbReference type="NCBIfam" id="TIGR01451">
    <property type="entry name" value="B_ant_repeat"/>
    <property type="match status" value="1"/>
</dbReference>
<evidence type="ECO:0000256" key="1">
    <source>
        <dbReference type="SAM" id="SignalP"/>
    </source>
</evidence>
<organism evidence="2">
    <name type="scientific">Rhodanobacter sp. IGA1.0</name>
    <dbReference type="NCBI Taxonomy" id="3158582"/>
    <lineage>
        <taxon>Bacteria</taxon>
        <taxon>Pseudomonadati</taxon>
        <taxon>Pseudomonadota</taxon>
        <taxon>Gammaproteobacteria</taxon>
        <taxon>Lysobacterales</taxon>
        <taxon>Rhodanobacteraceae</taxon>
        <taxon>Rhodanobacter</taxon>
    </lineage>
</organism>
<dbReference type="AlphaFoldDB" id="A0AAU7QJW8"/>
<name>A0AAU7QJW8_9GAMM</name>
<gene>
    <name evidence="2" type="ORF">ABNK63_15515</name>
</gene>
<sequence length="377" mass="37103">MKHLNRARLASTLLVGALLGLGSMAANAATTAAGTDVSNTATVAYKVGTVDQTPISSNTVTFKVDAKLVLSVIKQDGSMVVLNTQPGSTTAVTTFKVQNNGNQAQDAVLSAVNMASGTANPFGTPANSNLAIATSAVYADTNNNGVYNPGTDLPITVLSNLAVGSAGAKTVFVVATIPATATDSQVAVVGLLAKVGTAGSGTALASDDHLAAWTPGTVQNIFAEAASAHPATGDGAAFDGAASDLDTYLVKSASLTIAKTSAVISDPTGSSAPHAIPGAVVEYTITVTNAAGSGATASSVAVSDDLSTEIANGHLAYNAGSIVLTAPNLNGGAATGCTDATDGDTCAYDSTTHKVSAAGIDLTAGQVATAKFRVTIQ</sequence>
<feature type="signal peptide" evidence="1">
    <location>
        <begin position="1"/>
        <end position="28"/>
    </location>
</feature>
<proteinExistence type="predicted"/>
<dbReference type="EMBL" id="CP157948">
    <property type="protein sequence ID" value="XBS89781.1"/>
    <property type="molecule type" value="Genomic_DNA"/>
</dbReference>
<evidence type="ECO:0008006" key="3">
    <source>
        <dbReference type="Google" id="ProtNLM"/>
    </source>
</evidence>
<accession>A0AAU7QJW8</accession>
<dbReference type="InterPro" id="IPR047589">
    <property type="entry name" value="DUF11_rpt"/>
</dbReference>